<proteinExistence type="predicted"/>
<dbReference type="InterPro" id="IPR045794">
    <property type="entry name" value="Trypco1"/>
</dbReference>
<keyword evidence="3" id="KW-1185">Reference proteome</keyword>
<gene>
    <name evidence="2" type="ORF">E5S67_05108</name>
</gene>
<dbReference type="Pfam" id="PF19493">
    <property type="entry name" value="Trypco1"/>
    <property type="match status" value="1"/>
</dbReference>
<name>A0ABX2D3Y8_9CYAN</name>
<reference evidence="2 3" key="1">
    <citation type="journal article" date="2020" name="Sci. Rep.">
        <title>A novel cyanobacterial geosmin producer, revising GeoA distribution and dispersion patterns in Bacteria.</title>
        <authorList>
            <person name="Churro C."/>
            <person name="Semedo-Aguiar A.P."/>
            <person name="Silva A.D."/>
            <person name="Pereira-Leal J.B."/>
            <person name="Leite R.B."/>
        </authorList>
    </citation>
    <scope>NUCLEOTIDE SEQUENCE [LARGE SCALE GENOMIC DNA]</scope>
    <source>
        <strain evidence="2 3">IPMA8</strain>
    </source>
</reference>
<dbReference type="RefSeq" id="WP_172191296.1">
    <property type="nucleotide sequence ID" value="NZ_CAWPPK010000029.1"/>
</dbReference>
<evidence type="ECO:0000313" key="3">
    <source>
        <dbReference type="Proteomes" id="UP000702425"/>
    </source>
</evidence>
<feature type="domain" description="Trypsin-co-occurring" evidence="1">
    <location>
        <begin position="10"/>
        <end position="98"/>
    </location>
</feature>
<sequence length="98" mass="10634">MEQTTTIPLELSDGTIVRVEASLSGEQKIAFMKRPFKEATDAIKAIAKELSGVLEEVNPDKATIKFGLDIAIESGQITTLIVKGSSKANLEITLEWSK</sequence>
<accession>A0ABX2D3Y8</accession>
<dbReference type="EMBL" id="SRRZ01000124">
    <property type="protein sequence ID" value="NQE37339.1"/>
    <property type="molecule type" value="Genomic_DNA"/>
</dbReference>
<protein>
    <recommendedName>
        <fullName evidence="1">Trypsin-co-occurring domain-containing protein</fullName>
    </recommendedName>
</protein>
<evidence type="ECO:0000259" key="1">
    <source>
        <dbReference type="Pfam" id="PF19493"/>
    </source>
</evidence>
<dbReference type="Proteomes" id="UP000702425">
    <property type="component" value="Unassembled WGS sequence"/>
</dbReference>
<dbReference type="NCBIfam" id="NF041216">
    <property type="entry name" value="CU044_2847_fam"/>
    <property type="match status" value="1"/>
</dbReference>
<evidence type="ECO:0000313" key="2">
    <source>
        <dbReference type="EMBL" id="NQE37339.1"/>
    </source>
</evidence>
<comment type="caution">
    <text evidence="2">The sequence shown here is derived from an EMBL/GenBank/DDBJ whole genome shotgun (WGS) entry which is preliminary data.</text>
</comment>
<organism evidence="2 3">
    <name type="scientific">Microcoleus asticus IPMA8</name>
    <dbReference type="NCBI Taxonomy" id="2563858"/>
    <lineage>
        <taxon>Bacteria</taxon>
        <taxon>Bacillati</taxon>
        <taxon>Cyanobacteriota</taxon>
        <taxon>Cyanophyceae</taxon>
        <taxon>Oscillatoriophycideae</taxon>
        <taxon>Oscillatoriales</taxon>
        <taxon>Microcoleaceae</taxon>
        <taxon>Microcoleus</taxon>
        <taxon>Microcoleus asticus</taxon>
    </lineage>
</organism>